<name>A0A6L9MDK3_9HYPH</name>
<feature type="region of interest" description="Disordered" evidence="2">
    <location>
        <begin position="75"/>
        <end position="108"/>
    </location>
</feature>
<evidence type="ECO:0000313" key="3">
    <source>
        <dbReference type="EMBL" id="NDV85738.1"/>
    </source>
</evidence>
<evidence type="ECO:0000256" key="2">
    <source>
        <dbReference type="SAM" id="MobiDB-lite"/>
    </source>
</evidence>
<keyword evidence="1" id="KW-0175">Coiled coil</keyword>
<feature type="coiled-coil region" evidence="1">
    <location>
        <begin position="113"/>
        <end position="160"/>
    </location>
</feature>
<keyword evidence="4" id="KW-1185">Reference proteome</keyword>
<dbReference type="EMBL" id="JAAAMJ010000001">
    <property type="protein sequence ID" value="NDV85738.1"/>
    <property type="molecule type" value="Genomic_DNA"/>
</dbReference>
<sequence length="287" mass="30496">MIPLAQYLTEFDEQDGTPFAGRKSPAPHPRRPRQPEFEHLMLVASRAFDPDPSADIVPFPLIALPEMALPEDAATTARKAVPAPARAEPADADAGQDEGPDEAAAVVAGPSQEELLEAAREEARAEARAAAEAEHQAALAEALRAEREKAAAEQAAALEAARAEWAKSEGERLAGLFDERLDRIETVVHSSLASVLRPIALDARRRQTVMELAGAVRTLTLDGAPLKVRASGPADLLDALAAQLGSGSAMVAFTPDKDGVDVRIECDQTVIETRLAGWRTALEEALA</sequence>
<protein>
    <submittedName>
        <fullName evidence="3">Uncharacterized protein</fullName>
    </submittedName>
</protein>
<feature type="compositionally biased region" description="Low complexity" evidence="2">
    <location>
        <begin position="75"/>
        <end position="87"/>
    </location>
</feature>
<accession>A0A6L9MDK3</accession>
<organism evidence="3 4">
    <name type="scientific">Aurantimonas aggregata</name>
    <dbReference type="NCBI Taxonomy" id="2047720"/>
    <lineage>
        <taxon>Bacteria</taxon>
        <taxon>Pseudomonadati</taxon>
        <taxon>Pseudomonadota</taxon>
        <taxon>Alphaproteobacteria</taxon>
        <taxon>Hyphomicrobiales</taxon>
        <taxon>Aurantimonadaceae</taxon>
        <taxon>Aurantimonas</taxon>
    </lineage>
</organism>
<evidence type="ECO:0000313" key="4">
    <source>
        <dbReference type="Proteomes" id="UP000476332"/>
    </source>
</evidence>
<feature type="region of interest" description="Disordered" evidence="2">
    <location>
        <begin position="10"/>
        <end position="36"/>
    </location>
</feature>
<gene>
    <name evidence="3" type="ORF">GTW51_03380</name>
</gene>
<reference evidence="3 4" key="1">
    <citation type="submission" date="2020-01" db="EMBL/GenBank/DDBJ databases">
        <title>Genomes of bacteria type strains.</title>
        <authorList>
            <person name="Chen J."/>
            <person name="Zhu S."/>
            <person name="Chen J."/>
        </authorList>
    </citation>
    <scope>NUCLEOTIDE SEQUENCE [LARGE SCALE GENOMIC DNA]</scope>
    <source>
        <strain evidence="3 4">KCTC 52919</strain>
    </source>
</reference>
<comment type="caution">
    <text evidence="3">The sequence shown here is derived from an EMBL/GenBank/DDBJ whole genome shotgun (WGS) entry which is preliminary data.</text>
</comment>
<dbReference type="Proteomes" id="UP000476332">
    <property type="component" value="Unassembled WGS sequence"/>
</dbReference>
<dbReference type="RefSeq" id="WP_163042439.1">
    <property type="nucleotide sequence ID" value="NZ_JAAAMJ010000001.1"/>
</dbReference>
<proteinExistence type="predicted"/>
<evidence type="ECO:0000256" key="1">
    <source>
        <dbReference type="SAM" id="Coils"/>
    </source>
</evidence>
<dbReference type="AlphaFoldDB" id="A0A6L9MDK3"/>
<feature type="compositionally biased region" description="Acidic residues" evidence="2">
    <location>
        <begin position="90"/>
        <end position="101"/>
    </location>
</feature>